<feature type="signal peptide" evidence="5">
    <location>
        <begin position="1"/>
        <end position="23"/>
    </location>
</feature>
<dbReference type="Gene3D" id="2.170.130.10">
    <property type="entry name" value="TonB-dependent receptor, plug domain"/>
    <property type="match status" value="1"/>
</dbReference>
<evidence type="ECO:0000259" key="7">
    <source>
        <dbReference type="Pfam" id="PF07715"/>
    </source>
</evidence>
<evidence type="ECO:0000313" key="8">
    <source>
        <dbReference type="EMBL" id="VYU29599.1"/>
    </source>
</evidence>
<evidence type="ECO:0000259" key="6">
    <source>
        <dbReference type="Pfam" id="PF00593"/>
    </source>
</evidence>
<dbReference type="InterPro" id="IPR036942">
    <property type="entry name" value="Beta-barrel_TonB_sf"/>
</dbReference>
<dbReference type="Pfam" id="PF00593">
    <property type="entry name" value="TonB_dep_Rec_b-barrel"/>
    <property type="match status" value="1"/>
</dbReference>
<dbReference type="Pfam" id="PF13715">
    <property type="entry name" value="CarbopepD_reg_2"/>
    <property type="match status" value="1"/>
</dbReference>
<dbReference type="Gene3D" id="2.60.40.1120">
    <property type="entry name" value="Carboxypeptidase-like, regulatory domain"/>
    <property type="match status" value="1"/>
</dbReference>
<reference evidence="8" key="1">
    <citation type="submission" date="2019-11" db="EMBL/GenBank/DDBJ databases">
        <authorList>
            <person name="Feng L."/>
        </authorList>
    </citation>
    <scope>NUCLEOTIDE SEQUENCE</scope>
    <source>
        <strain evidence="8">PclaraLFYP37</strain>
    </source>
</reference>
<dbReference type="PANTHER" id="PTHR40980:SF5">
    <property type="entry name" value="TONB-DEPENDENT RECEPTOR"/>
    <property type="match status" value="1"/>
</dbReference>
<feature type="chain" id="PRO_5027101593" evidence="5">
    <location>
        <begin position="24"/>
        <end position="897"/>
    </location>
</feature>
<evidence type="ECO:0000256" key="3">
    <source>
        <dbReference type="ARBA" id="ARBA00023237"/>
    </source>
</evidence>
<dbReference type="RefSeq" id="WP_412441968.1">
    <property type="nucleotide sequence ID" value="NZ_CACRUT010000015.1"/>
</dbReference>
<comment type="subcellular location">
    <subcellularLocation>
        <location evidence="1 4">Cell outer membrane</location>
    </subcellularLocation>
</comment>
<evidence type="ECO:0000256" key="1">
    <source>
        <dbReference type="ARBA" id="ARBA00004442"/>
    </source>
</evidence>
<dbReference type="Gene3D" id="2.40.170.20">
    <property type="entry name" value="TonB-dependent receptor, beta-barrel domain"/>
    <property type="match status" value="1"/>
</dbReference>
<dbReference type="EMBL" id="CACRUT010000015">
    <property type="protein sequence ID" value="VYU29599.1"/>
    <property type="molecule type" value="Genomic_DNA"/>
</dbReference>
<name>A0A6N3DR63_9BACT</name>
<feature type="domain" description="TonB-dependent receptor-like beta-barrel" evidence="6">
    <location>
        <begin position="466"/>
        <end position="860"/>
    </location>
</feature>
<dbReference type="SUPFAM" id="SSF49464">
    <property type="entry name" value="Carboxypeptidase regulatory domain-like"/>
    <property type="match status" value="1"/>
</dbReference>
<keyword evidence="3" id="KW-0998">Cell outer membrane</keyword>
<dbReference type="PANTHER" id="PTHR40980">
    <property type="entry name" value="PLUG DOMAIN-CONTAINING PROTEIN"/>
    <property type="match status" value="1"/>
</dbReference>
<sequence length="897" mass="100328">MSLSKKRNLTVALMTAVVAVAQAGDIKGVVIDKEMNEPLMGASVRIAGTRIGTTADINGNFHLRGLKKGTYTLEVSYVSFFPQKLTLQVPAKGDVAVKVEMATDDKQLNEVTVTARKNLELERALLAERQNAVLSIENLGASEMSIKGISNVQEGVKKLTGISIAEAGQLIVRGLGDRYSSTTLNGLPIASPNPDNKLIPLDIFPSSAVQNITVSKVYEASAFADYSGAHVDISTKEGGTKDFFNISFGTGGKVGTVFGDFYQMDRANTMFKTPSMDRKAMDLPLSDYRQYSRNHNIFPTTFEVNKSSALPDLNGSFGFGRTFRLGRNKMDVLATFGIDTDNESLDNAYVRTFEASGTEMSRFDYDSFTQTLKMAGLASVGYSFRKADRVGFSAFYARNAVDSYMARQGHDEEGIRLKGSNQNSHVYELQNYQLAGHHVLGKWDMDWSGSYSKTSSEEPDRRQVMFRQMSDGTWDLFKLNAQETMRYFGKLDEDEWVGDVQAQYRFSDENKLRFGAALRDKTRDFTCTSFYYNLKEVESLNVTDIYHTDGYLNFENVQNGSITINRSHQKRNEYSAGSRIWAGFIEADYYPVKALLVNLGVRMESTRQWVKYYNDGGMGMRRDLNTDEFFPALNLKYTFDKKNSLRLAASRTVTRPSFVEMAPFLYQESYGGTQVRGNENLDNGYNYNIDLRYEFFRPSSTDMVAVTAYYKYLDSPIERTQTTSGGAMMHSFQNASDGLAAGVEVEARKEIVKDLKAGINASYMYTNVNLPEGGVYTNAERPLQGASPYLMNADLTYSPKFGKESQLTVALLYNLQGERIQAVGIQGIGDVKQLTLHTLDFNANMKFNAHWSVKFSAKNLLNTDVVFRQEIPSKNTEVEVERFNEGVGLSFGVTYTL</sequence>
<evidence type="ECO:0000256" key="5">
    <source>
        <dbReference type="SAM" id="SignalP"/>
    </source>
</evidence>
<keyword evidence="8" id="KW-0675">Receptor</keyword>
<dbReference type="Pfam" id="PF07715">
    <property type="entry name" value="Plug"/>
    <property type="match status" value="1"/>
</dbReference>
<keyword evidence="4" id="KW-0798">TonB box</keyword>
<dbReference type="InterPro" id="IPR000531">
    <property type="entry name" value="Beta-barrel_TonB"/>
</dbReference>
<dbReference type="InterPro" id="IPR037066">
    <property type="entry name" value="Plug_dom_sf"/>
</dbReference>
<gene>
    <name evidence="8" type="ORF">PCLFYP37_02436</name>
</gene>
<feature type="domain" description="TonB-dependent receptor plug" evidence="7">
    <location>
        <begin position="131"/>
        <end position="216"/>
    </location>
</feature>
<dbReference type="SUPFAM" id="SSF56935">
    <property type="entry name" value="Porins"/>
    <property type="match status" value="1"/>
</dbReference>
<organism evidence="8">
    <name type="scientific">Paraprevotella clara</name>
    <dbReference type="NCBI Taxonomy" id="454154"/>
    <lineage>
        <taxon>Bacteria</taxon>
        <taxon>Pseudomonadati</taxon>
        <taxon>Bacteroidota</taxon>
        <taxon>Bacteroidia</taxon>
        <taxon>Bacteroidales</taxon>
        <taxon>Prevotellaceae</taxon>
        <taxon>Paraprevotella</taxon>
    </lineage>
</organism>
<evidence type="ECO:0000256" key="4">
    <source>
        <dbReference type="RuleBase" id="RU003357"/>
    </source>
</evidence>
<comment type="similarity">
    <text evidence="4">Belongs to the TonB-dependent receptor family.</text>
</comment>
<dbReference type="AlphaFoldDB" id="A0A6N3DR63"/>
<dbReference type="InterPro" id="IPR008969">
    <property type="entry name" value="CarboxyPept-like_regulatory"/>
</dbReference>
<dbReference type="GO" id="GO:0009279">
    <property type="term" value="C:cell outer membrane"/>
    <property type="evidence" value="ECO:0007669"/>
    <property type="project" value="UniProtKB-SubCell"/>
</dbReference>
<protein>
    <submittedName>
        <fullName evidence="8">TonB dependent receptor</fullName>
    </submittedName>
</protein>
<keyword evidence="2 4" id="KW-0472">Membrane</keyword>
<dbReference type="InterPro" id="IPR012910">
    <property type="entry name" value="Plug_dom"/>
</dbReference>
<keyword evidence="5" id="KW-0732">Signal</keyword>
<evidence type="ECO:0000256" key="2">
    <source>
        <dbReference type="ARBA" id="ARBA00023136"/>
    </source>
</evidence>
<accession>A0A6N3DR63</accession>
<proteinExistence type="inferred from homology"/>